<accession>A0A0D9PE17</accession>
<keyword evidence="2" id="KW-0732">Signal</keyword>
<organism evidence="3 4">
    <name type="scientific">Metarhizium anisopliae BRIP 53293</name>
    <dbReference type="NCBI Taxonomy" id="1291518"/>
    <lineage>
        <taxon>Eukaryota</taxon>
        <taxon>Fungi</taxon>
        <taxon>Dikarya</taxon>
        <taxon>Ascomycota</taxon>
        <taxon>Pezizomycotina</taxon>
        <taxon>Sordariomycetes</taxon>
        <taxon>Hypocreomycetidae</taxon>
        <taxon>Hypocreales</taxon>
        <taxon>Clavicipitaceae</taxon>
        <taxon>Metarhizium</taxon>
    </lineage>
</organism>
<feature type="compositionally biased region" description="Low complexity" evidence="1">
    <location>
        <begin position="73"/>
        <end position="86"/>
    </location>
</feature>
<evidence type="ECO:0000256" key="1">
    <source>
        <dbReference type="SAM" id="MobiDB-lite"/>
    </source>
</evidence>
<evidence type="ECO:0000313" key="4">
    <source>
        <dbReference type="Proteomes" id="UP000054544"/>
    </source>
</evidence>
<feature type="compositionally biased region" description="Polar residues" evidence="1">
    <location>
        <begin position="121"/>
        <end position="132"/>
    </location>
</feature>
<dbReference type="AlphaFoldDB" id="A0A0D9PE17"/>
<feature type="region of interest" description="Disordered" evidence="1">
    <location>
        <begin position="150"/>
        <end position="175"/>
    </location>
</feature>
<reference evidence="4" key="1">
    <citation type="journal article" date="2014" name="BMC Genomics">
        <title>The genome sequence of the biocontrol fungus Metarhizium anisopliae and comparative genomics of Metarhizium species.</title>
        <authorList>
            <person name="Pattemore J.A."/>
            <person name="Hane J.K."/>
            <person name="Williams A.H."/>
            <person name="Wilson B.A."/>
            <person name="Stodart B.J."/>
            <person name="Ash G.J."/>
        </authorList>
    </citation>
    <scope>NUCLEOTIDE SEQUENCE [LARGE SCALE GENOMIC DNA]</scope>
    <source>
        <strain evidence="4">BRIP 53293</strain>
    </source>
</reference>
<feature type="region of interest" description="Disordered" evidence="1">
    <location>
        <begin position="73"/>
        <end position="132"/>
    </location>
</feature>
<evidence type="ECO:0000313" key="3">
    <source>
        <dbReference type="EMBL" id="KJK84316.1"/>
    </source>
</evidence>
<dbReference type="OrthoDB" id="4941478at2759"/>
<feature type="chain" id="PRO_5002342145" evidence="2">
    <location>
        <begin position="26"/>
        <end position="228"/>
    </location>
</feature>
<dbReference type="EMBL" id="KE384719">
    <property type="protein sequence ID" value="KJK84316.1"/>
    <property type="molecule type" value="Genomic_DNA"/>
</dbReference>
<dbReference type="Proteomes" id="UP000054544">
    <property type="component" value="Unassembled WGS sequence"/>
</dbReference>
<gene>
    <name evidence="3" type="ORF">H634G_00680</name>
</gene>
<keyword evidence="4" id="KW-1185">Reference proteome</keyword>
<sequence>MPGPKMNVLAGLVAALGVFVTGAVAESGVANGQVTKTLEPKPIGTATENGALLVSMNFCSVVVNTQCRVSVMTSAPASGPTSAPSSDLGLSRASAAAPAPAPAPAPGSAPPQAASVDAAATETSSPVETNDAVQSVVPIVPLPTRFSVPASAPASAGAESTEAAMPTETESPDQRTIEMTNSSGTVTQPSSTGAPAITSSALAAAAADIKVLPSVAWGALILAMAMVL</sequence>
<feature type="compositionally biased region" description="Pro residues" evidence="1">
    <location>
        <begin position="99"/>
        <end position="109"/>
    </location>
</feature>
<name>A0A0D9PE17_METAN</name>
<protein>
    <submittedName>
        <fullName evidence="3">Uncharacterized protein</fullName>
    </submittedName>
</protein>
<proteinExistence type="predicted"/>
<feature type="compositionally biased region" description="Low complexity" evidence="1">
    <location>
        <begin position="110"/>
        <end position="120"/>
    </location>
</feature>
<evidence type="ECO:0000256" key="2">
    <source>
        <dbReference type="SAM" id="SignalP"/>
    </source>
</evidence>
<feature type="signal peptide" evidence="2">
    <location>
        <begin position="1"/>
        <end position="25"/>
    </location>
</feature>
<feature type="compositionally biased region" description="Low complexity" evidence="1">
    <location>
        <begin position="150"/>
        <end position="164"/>
    </location>
</feature>